<keyword evidence="13 14" id="KW-0326">Glycosidase</keyword>
<evidence type="ECO:0000256" key="12">
    <source>
        <dbReference type="ARBA" id="ARBA00023204"/>
    </source>
</evidence>
<comment type="cofactor">
    <cofactor evidence="14">
        <name>[4Fe-4S] cluster</name>
        <dbReference type="ChEBI" id="CHEBI:49883"/>
    </cofactor>
    <text evidence="14">Binds 1 [4Fe-4S] cluster.</text>
</comment>
<evidence type="ECO:0000256" key="13">
    <source>
        <dbReference type="ARBA" id="ARBA00023295"/>
    </source>
</evidence>
<evidence type="ECO:0000256" key="11">
    <source>
        <dbReference type="ARBA" id="ARBA00023014"/>
    </source>
</evidence>
<organism evidence="16 17">
    <name type="scientific">Candidatus Bacteroides avicola</name>
    <dbReference type="NCBI Taxonomy" id="2838468"/>
    <lineage>
        <taxon>Bacteria</taxon>
        <taxon>Pseudomonadati</taxon>
        <taxon>Bacteroidota</taxon>
        <taxon>Bacteroidia</taxon>
        <taxon>Bacteroidales</taxon>
        <taxon>Bacteroidaceae</taxon>
        <taxon>Bacteroides</taxon>
    </lineage>
</organism>
<dbReference type="InterPro" id="IPR044298">
    <property type="entry name" value="MIG/MutY"/>
</dbReference>
<reference evidence="16" key="1">
    <citation type="journal article" date="2021" name="PeerJ">
        <title>Extensive microbial diversity within the chicken gut microbiome revealed by metagenomics and culture.</title>
        <authorList>
            <person name="Gilroy R."/>
            <person name="Ravi A."/>
            <person name="Getino M."/>
            <person name="Pursley I."/>
            <person name="Horton D.L."/>
            <person name="Alikhan N.F."/>
            <person name="Baker D."/>
            <person name="Gharbi K."/>
            <person name="Hall N."/>
            <person name="Watson M."/>
            <person name="Adriaenssens E.M."/>
            <person name="Foster-Nyarko E."/>
            <person name="Jarju S."/>
            <person name="Secka A."/>
            <person name="Antonio M."/>
            <person name="Oren A."/>
            <person name="Chaudhuri R.R."/>
            <person name="La Ragione R."/>
            <person name="Hildebrand F."/>
            <person name="Pallen M.J."/>
        </authorList>
    </citation>
    <scope>NUCLEOTIDE SEQUENCE</scope>
    <source>
        <strain evidence="16">ChiHjej12B11-9795</strain>
    </source>
</reference>
<dbReference type="FunFam" id="1.10.340.30:FF:000010">
    <property type="entry name" value="Adenine DNA glycosylase"/>
    <property type="match status" value="1"/>
</dbReference>
<dbReference type="EC" id="3.2.2.31" evidence="4 14"/>
<comment type="function">
    <text evidence="2">Adenine glycosylase active on G-A mispairs. MutY also corrects error-prone DNA synthesis past GO lesions which are due to the oxidatively damaged form of guanine: 7,8-dihydro-8-oxoguanine (8-oxo-dGTP).</text>
</comment>
<protein>
    <recommendedName>
        <fullName evidence="5 14">Adenine DNA glycosylase</fullName>
        <ecNumber evidence="4 14">3.2.2.31</ecNumber>
    </recommendedName>
</protein>
<evidence type="ECO:0000256" key="6">
    <source>
        <dbReference type="ARBA" id="ARBA00022485"/>
    </source>
</evidence>
<dbReference type="Proteomes" id="UP000823862">
    <property type="component" value="Unassembled WGS sequence"/>
</dbReference>
<dbReference type="Gene3D" id="1.10.340.30">
    <property type="entry name" value="Hypothetical protein, domain 2"/>
    <property type="match status" value="1"/>
</dbReference>
<name>A0A9D2HXY5_9BACE</name>
<evidence type="ECO:0000256" key="4">
    <source>
        <dbReference type="ARBA" id="ARBA00012045"/>
    </source>
</evidence>
<dbReference type="InterPro" id="IPR029119">
    <property type="entry name" value="MutY_C"/>
</dbReference>
<dbReference type="Gene3D" id="1.10.1670.10">
    <property type="entry name" value="Helix-hairpin-Helix base-excision DNA repair enzymes (C-terminal)"/>
    <property type="match status" value="1"/>
</dbReference>
<dbReference type="InterPro" id="IPR003265">
    <property type="entry name" value="HhH-GPD_domain"/>
</dbReference>
<comment type="similarity">
    <text evidence="3 14">Belongs to the Nth/MutY family.</text>
</comment>
<comment type="caution">
    <text evidence="16">The sequence shown here is derived from an EMBL/GenBank/DDBJ whole genome shotgun (WGS) entry which is preliminary data.</text>
</comment>
<dbReference type="SUPFAM" id="SSF55811">
    <property type="entry name" value="Nudix"/>
    <property type="match status" value="1"/>
</dbReference>
<dbReference type="EMBL" id="DWZI01000065">
    <property type="protein sequence ID" value="HJA87000.1"/>
    <property type="molecule type" value="Genomic_DNA"/>
</dbReference>
<dbReference type="InterPro" id="IPR023170">
    <property type="entry name" value="HhH_base_excis_C"/>
</dbReference>
<dbReference type="CDD" id="cd03431">
    <property type="entry name" value="NUDIX_DNA_Glycosylase_C-MutY"/>
    <property type="match status" value="1"/>
</dbReference>
<dbReference type="CDD" id="cd00056">
    <property type="entry name" value="ENDO3c"/>
    <property type="match status" value="1"/>
</dbReference>
<reference evidence="16" key="2">
    <citation type="submission" date="2021-04" db="EMBL/GenBank/DDBJ databases">
        <authorList>
            <person name="Gilroy R."/>
        </authorList>
    </citation>
    <scope>NUCLEOTIDE SEQUENCE</scope>
    <source>
        <strain evidence="16">ChiHjej12B11-9795</strain>
    </source>
</reference>
<evidence type="ECO:0000256" key="9">
    <source>
        <dbReference type="ARBA" id="ARBA00022801"/>
    </source>
</evidence>
<dbReference type="Pfam" id="PF14815">
    <property type="entry name" value="NUDIX_4"/>
    <property type="match status" value="1"/>
</dbReference>
<dbReference type="GO" id="GO:0051539">
    <property type="term" value="F:4 iron, 4 sulfur cluster binding"/>
    <property type="evidence" value="ECO:0007669"/>
    <property type="project" value="UniProtKB-UniRule"/>
</dbReference>
<keyword evidence="9" id="KW-0378">Hydrolase</keyword>
<dbReference type="GO" id="GO:0006298">
    <property type="term" value="P:mismatch repair"/>
    <property type="evidence" value="ECO:0007669"/>
    <property type="project" value="TreeGrafter"/>
</dbReference>
<dbReference type="GO" id="GO:0000701">
    <property type="term" value="F:purine-specific mismatch base pair DNA N-glycosylase activity"/>
    <property type="evidence" value="ECO:0007669"/>
    <property type="project" value="UniProtKB-EC"/>
</dbReference>
<keyword evidence="6" id="KW-0004">4Fe-4S</keyword>
<sequence>MNSFSNILLAWYRDNRRALPWREVKDPYLIWVSEIILQQTRVAQGYDYYARFVQRFPDVKSLAEADGDEVMRYWQGLGYYSRARNLHEAARSLQDGVFPDTYEGVRSMKGVGDYTAAAICSFAYGMPYAVVDGNVYRVLSRYFGIDTPIDSTAGKKTFSALAQEVLDKKRPGDYNQAIMDFGALVCTPQSPQCLFCPLAESCAALASGQVSALPVKQHKTKQTDRYFNYLLVVLGREDTLIRKRTGDDIWKNLFELPLLETSKDMSVEEFLASDVLADFLQGHAEAVIRPLGRDVKHVLSHRIIHAHFYEVVLPEGTETFAGYQRVRLVDLERYAFPRLLHAFLEKLLKNGDDSCKM</sequence>
<dbReference type="SUPFAM" id="SSF48150">
    <property type="entry name" value="DNA-glycosylase"/>
    <property type="match status" value="1"/>
</dbReference>
<gene>
    <name evidence="16" type="primary">mutY</name>
    <name evidence="16" type="ORF">H9950_12575</name>
</gene>
<dbReference type="NCBIfam" id="TIGR01084">
    <property type="entry name" value="mutY"/>
    <property type="match status" value="1"/>
</dbReference>
<keyword evidence="12" id="KW-0234">DNA repair</keyword>
<dbReference type="GO" id="GO:0035485">
    <property type="term" value="F:adenine/guanine mispair binding"/>
    <property type="evidence" value="ECO:0007669"/>
    <property type="project" value="TreeGrafter"/>
</dbReference>
<dbReference type="GO" id="GO:0032357">
    <property type="term" value="F:oxidized purine DNA binding"/>
    <property type="evidence" value="ECO:0007669"/>
    <property type="project" value="TreeGrafter"/>
</dbReference>
<dbReference type="AlphaFoldDB" id="A0A9D2HXY5"/>
<evidence type="ECO:0000256" key="3">
    <source>
        <dbReference type="ARBA" id="ARBA00008343"/>
    </source>
</evidence>
<accession>A0A9D2HXY5</accession>
<dbReference type="GO" id="GO:0046872">
    <property type="term" value="F:metal ion binding"/>
    <property type="evidence" value="ECO:0007669"/>
    <property type="project" value="UniProtKB-UniRule"/>
</dbReference>
<dbReference type="PANTHER" id="PTHR42944">
    <property type="entry name" value="ADENINE DNA GLYCOSYLASE"/>
    <property type="match status" value="1"/>
</dbReference>
<dbReference type="SMART" id="SM00478">
    <property type="entry name" value="ENDO3c"/>
    <property type="match status" value="1"/>
</dbReference>
<evidence type="ECO:0000256" key="10">
    <source>
        <dbReference type="ARBA" id="ARBA00023004"/>
    </source>
</evidence>
<dbReference type="GO" id="GO:0006284">
    <property type="term" value="P:base-excision repair"/>
    <property type="evidence" value="ECO:0007669"/>
    <property type="project" value="UniProtKB-UniRule"/>
</dbReference>
<dbReference type="Pfam" id="PF00730">
    <property type="entry name" value="HhH-GPD"/>
    <property type="match status" value="1"/>
</dbReference>
<evidence type="ECO:0000259" key="15">
    <source>
        <dbReference type="SMART" id="SM00478"/>
    </source>
</evidence>
<dbReference type="InterPro" id="IPR015797">
    <property type="entry name" value="NUDIX_hydrolase-like_dom_sf"/>
</dbReference>
<evidence type="ECO:0000256" key="1">
    <source>
        <dbReference type="ARBA" id="ARBA00000843"/>
    </source>
</evidence>
<comment type="catalytic activity">
    <reaction evidence="1 14">
        <text>Hydrolyzes free adenine bases from 7,8-dihydro-8-oxoguanine:adenine mismatched double-stranded DNA, leaving an apurinic site.</text>
        <dbReference type="EC" id="3.2.2.31"/>
    </reaction>
</comment>
<keyword evidence="11" id="KW-0411">Iron-sulfur</keyword>
<evidence type="ECO:0000256" key="8">
    <source>
        <dbReference type="ARBA" id="ARBA00022763"/>
    </source>
</evidence>
<evidence type="ECO:0000313" key="16">
    <source>
        <dbReference type="EMBL" id="HJA87000.1"/>
    </source>
</evidence>
<dbReference type="PANTHER" id="PTHR42944:SF1">
    <property type="entry name" value="ADENINE DNA GLYCOSYLASE"/>
    <property type="match status" value="1"/>
</dbReference>
<keyword evidence="7" id="KW-0479">Metal-binding</keyword>
<proteinExistence type="inferred from homology"/>
<evidence type="ECO:0000256" key="14">
    <source>
        <dbReference type="RuleBase" id="RU365096"/>
    </source>
</evidence>
<evidence type="ECO:0000256" key="2">
    <source>
        <dbReference type="ARBA" id="ARBA00002933"/>
    </source>
</evidence>
<evidence type="ECO:0000256" key="5">
    <source>
        <dbReference type="ARBA" id="ARBA00022023"/>
    </source>
</evidence>
<evidence type="ECO:0000256" key="7">
    <source>
        <dbReference type="ARBA" id="ARBA00022723"/>
    </source>
</evidence>
<dbReference type="GO" id="GO:0034039">
    <property type="term" value="F:8-oxo-7,8-dihydroguanine DNA N-glycosylase activity"/>
    <property type="evidence" value="ECO:0007669"/>
    <property type="project" value="TreeGrafter"/>
</dbReference>
<keyword evidence="10 14" id="KW-0408">Iron</keyword>
<evidence type="ECO:0000313" key="17">
    <source>
        <dbReference type="Proteomes" id="UP000823862"/>
    </source>
</evidence>
<dbReference type="InterPro" id="IPR005760">
    <property type="entry name" value="A/G_AdeGlyc_MutY"/>
</dbReference>
<dbReference type="InterPro" id="IPR011257">
    <property type="entry name" value="DNA_glycosylase"/>
</dbReference>
<keyword evidence="8 14" id="KW-0227">DNA damage</keyword>
<feature type="domain" description="HhH-GPD" evidence="15">
    <location>
        <begin position="36"/>
        <end position="184"/>
    </location>
</feature>
<dbReference type="Gene3D" id="3.90.79.10">
    <property type="entry name" value="Nucleoside Triphosphate Pyrophosphohydrolase"/>
    <property type="match status" value="1"/>
</dbReference>